<dbReference type="OrthoDB" id="9795554at2"/>
<evidence type="ECO:0000256" key="4">
    <source>
        <dbReference type="ARBA" id="ARBA00022525"/>
    </source>
</evidence>
<name>A0A517NM35_9BACT</name>
<evidence type="ECO:0000256" key="2">
    <source>
        <dbReference type="ARBA" id="ARBA00004613"/>
    </source>
</evidence>
<keyword evidence="7 8" id="KW-0326">Glycosidase</keyword>
<dbReference type="Proteomes" id="UP000319817">
    <property type="component" value="Chromosome"/>
</dbReference>
<dbReference type="GO" id="GO:0046373">
    <property type="term" value="P:L-arabinose metabolic process"/>
    <property type="evidence" value="ECO:0007669"/>
    <property type="project" value="InterPro"/>
</dbReference>
<accession>A0A517NM35</accession>
<dbReference type="SUPFAM" id="SSF75005">
    <property type="entry name" value="Arabinanase/levansucrase/invertase"/>
    <property type="match status" value="1"/>
</dbReference>
<dbReference type="AlphaFoldDB" id="A0A517NM35"/>
<reference evidence="8 9" key="1">
    <citation type="submission" date="2019-02" db="EMBL/GenBank/DDBJ databases">
        <title>Deep-cultivation of Planctomycetes and their phenomic and genomic characterization uncovers novel biology.</title>
        <authorList>
            <person name="Wiegand S."/>
            <person name="Jogler M."/>
            <person name="Boedeker C."/>
            <person name="Pinto D."/>
            <person name="Vollmers J."/>
            <person name="Rivas-Marin E."/>
            <person name="Kohn T."/>
            <person name="Peeters S.H."/>
            <person name="Heuer A."/>
            <person name="Rast P."/>
            <person name="Oberbeckmann S."/>
            <person name="Bunk B."/>
            <person name="Jeske O."/>
            <person name="Meyerdierks A."/>
            <person name="Storesund J.E."/>
            <person name="Kallscheuer N."/>
            <person name="Luecker S."/>
            <person name="Lage O.M."/>
            <person name="Pohl T."/>
            <person name="Merkel B.J."/>
            <person name="Hornburger P."/>
            <person name="Mueller R.-W."/>
            <person name="Bruemmer F."/>
            <person name="Labrenz M."/>
            <person name="Spormann A.M."/>
            <person name="Op den Camp H."/>
            <person name="Overmann J."/>
            <person name="Amann R."/>
            <person name="Jetten M.S.M."/>
            <person name="Mascher T."/>
            <person name="Medema M.H."/>
            <person name="Devos D.P."/>
            <person name="Kaster A.-K."/>
            <person name="Ovreas L."/>
            <person name="Rohde M."/>
            <person name="Galperin M.Y."/>
            <person name="Jogler C."/>
        </authorList>
    </citation>
    <scope>NUCLEOTIDE SEQUENCE [LARGE SCALE GENOMIC DNA]</scope>
    <source>
        <strain evidence="8 9">K23_9</strain>
    </source>
</reference>
<dbReference type="EC" id="3.2.1.55" evidence="3"/>
<dbReference type="Gene3D" id="2.115.10.20">
    <property type="entry name" value="Glycosyl hydrolase domain, family 43"/>
    <property type="match status" value="1"/>
</dbReference>
<dbReference type="GO" id="GO:0046556">
    <property type="term" value="F:alpha-L-arabinofuranosidase activity"/>
    <property type="evidence" value="ECO:0007669"/>
    <property type="project" value="UniProtKB-EC"/>
</dbReference>
<protein>
    <recommendedName>
        <fullName evidence="3">non-reducing end alpha-L-arabinofuranosidase</fullName>
        <ecNumber evidence="3">3.2.1.55</ecNumber>
    </recommendedName>
</protein>
<dbReference type="PANTHER" id="PTHR40631">
    <property type="entry name" value="ALPHA-L-ARABINOFURANOSIDASE AXHA-2-RELATED"/>
    <property type="match status" value="1"/>
</dbReference>
<dbReference type="PANTHER" id="PTHR40631:SF2">
    <property type="entry name" value="ALPHA-L-ARABINOFURANOSIDASE"/>
    <property type="match status" value="1"/>
</dbReference>
<sequence length="377" mass="43032">MSNATVFGRRPHAFLIAIVACLSTNYLNTTYFGGSDFGGQGGSDFGGQTVFAQERAPATTTPTLKVPTQWQYSSPLISAEIRKDEPSHAQKDPTVVFHDGRWHVFMTVKLPERSAIEHCSFSNWNDADQSKRTLLDVSDSDYFCAPQVFYFTPHKKWYLVYQAGMPDTDKMWVAYSTTVNIDDPLSWTRAKPMLDGGPNDPRTVGGLDYWIICDEEKAHLFFTSLNGKMWRMWTDIEQFPHGFDHCEVALQAKVFEASHTYRVKDTPYYLTVIEQKGRRHFKSYLADSLAGPWRPLADTEAKPFAGMNNVRPAPGVQPWTDNISHGELIRHGHDQTLTIDPTDWRVLFQGMIEKDKNKKRYGAYQWRLGMLKPDVTQ</sequence>
<dbReference type="InterPro" id="IPR023296">
    <property type="entry name" value="Glyco_hydro_beta-prop_sf"/>
</dbReference>
<evidence type="ECO:0000256" key="3">
    <source>
        <dbReference type="ARBA" id="ARBA00012670"/>
    </source>
</evidence>
<keyword evidence="5" id="KW-0732">Signal</keyword>
<evidence type="ECO:0000256" key="1">
    <source>
        <dbReference type="ARBA" id="ARBA00001462"/>
    </source>
</evidence>
<organism evidence="8 9">
    <name type="scientific">Stieleria marina</name>
    <dbReference type="NCBI Taxonomy" id="1930275"/>
    <lineage>
        <taxon>Bacteria</taxon>
        <taxon>Pseudomonadati</taxon>
        <taxon>Planctomycetota</taxon>
        <taxon>Planctomycetia</taxon>
        <taxon>Pirellulales</taxon>
        <taxon>Pirellulaceae</taxon>
        <taxon>Stieleria</taxon>
    </lineage>
</organism>
<keyword evidence="9" id="KW-1185">Reference proteome</keyword>
<comment type="subcellular location">
    <subcellularLocation>
        <location evidence="2">Secreted</location>
    </subcellularLocation>
</comment>
<evidence type="ECO:0000256" key="7">
    <source>
        <dbReference type="ARBA" id="ARBA00023295"/>
    </source>
</evidence>
<gene>
    <name evidence="8" type="primary">xynC</name>
    <name evidence="8" type="ORF">K239x_01300</name>
</gene>
<evidence type="ECO:0000313" key="8">
    <source>
        <dbReference type="EMBL" id="QDT08197.1"/>
    </source>
</evidence>
<dbReference type="InterPro" id="IPR005193">
    <property type="entry name" value="GH62_arabinosidase"/>
</dbReference>
<comment type="catalytic activity">
    <reaction evidence="1">
        <text>Hydrolysis of terminal non-reducing alpha-L-arabinofuranoside residues in alpha-L-arabinosides.</text>
        <dbReference type="EC" id="3.2.1.55"/>
    </reaction>
</comment>
<dbReference type="Pfam" id="PF03664">
    <property type="entry name" value="Glyco_hydro_62"/>
    <property type="match status" value="1"/>
</dbReference>
<proteinExistence type="predicted"/>
<keyword evidence="6 8" id="KW-0378">Hydrolase</keyword>
<dbReference type="GO" id="GO:0005576">
    <property type="term" value="C:extracellular region"/>
    <property type="evidence" value="ECO:0007669"/>
    <property type="project" value="UniProtKB-SubCell"/>
</dbReference>
<evidence type="ECO:0000313" key="9">
    <source>
        <dbReference type="Proteomes" id="UP000319817"/>
    </source>
</evidence>
<dbReference type="EMBL" id="CP036526">
    <property type="protein sequence ID" value="QDT08197.1"/>
    <property type="molecule type" value="Genomic_DNA"/>
</dbReference>
<dbReference type="RefSeq" id="WP_145415782.1">
    <property type="nucleotide sequence ID" value="NZ_CP036526.1"/>
</dbReference>
<evidence type="ECO:0000256" key="5">
    <source>
        <dbReference type="ARBA" id="ARBA00022729"/>
    </source>
</evidence>
<evidence type="ECO:0000256" key="6">
    <source>
        <dbReference type="ARBA" id="ARBA00022801"/>
    </source>
</evidence>
<keyword evidence="4" id="KW-0964">Secreted</keyword>